<protein>
    <submittedName>
        <fullName evidence="2">Uncharacterized protein</fullName>
    </submittedName>
</protein>
<sequence length="85" mass="9557">GYGVGQSMRLGLGGNAPVSIPQQSQSRKKCVRDCEKYKPGVLLGFNMKELNKVKHEMDFDDDPFDPVFEVEPKVPNDNPEEHIPK</sequence>
<accession>A0ABN8ZPG7</accession>
<feature type="compositionally biased region" description="Basic and acidic residues" evidence="1">
    <location>
        <begin position="70"/>
        <end position="85"/>
    </location>
</feature>
<dbReference type="Proteomes" id="UP001176941">
    <property type="component" value="Chromosome 5"/>
</dbReference>
<reference evidence="2" key="1">
    <citation type="submission" date="2023-04" db="EMBL/GenBank/DDBJ databases">
        <authorList>
            <consortium name="ELIXIR-Norway"/>
        </authorList>
    </citation>
    <scope>NUCLEOTIDE SEQUENCE [LARGE SCALE GENOMIC DNA]</scope>
</reference>
<dbReference type="InterPro" id="IPR038861">
    <property type="entry name" value="ADNP/ADNP2"/>
</dbReference>
<gene>
    <name evidence="2" type="ORF">MRATA1EN1_LOCUS24762</name>
</gene>
<feature type="region of interest" description="Disordered" evidence="1">
    <location>
        <begin position="61"/>
        <end position="85"/>
    </location>
</feature>
<feature type="non-terminal residue" evidence="2">
    <location>
        <position position="85"/>
    </location>
</feature>
<dbReference type="PANTHER" id="PTHR15740">
    <property type="entry name" value="NEUROPROTECTIVE PEPTIDE-CONTAINING PROTEIN"/>
    <property type="match status" value="1"/>
</dbReference>
<dbReference type="EMBL" id="OX459941">
    <property type="protein sequence ID" value="CAI9175800.1"/>
    <property type="molecule type" value="Genomic_DNA"/>
</dbReference>
<dbReference type="PANTHER" id="PTHR15740:SF1">
    <property type="entry name" value="ACTIVITY-DEPENDENT NEUROPROTECTOR HOMEOBOX PROTEIN"/>
    <property type="match status" value="1"/>
</dbReference>
<feature type="non-terminal residue" evidence="2">
    <location>
        <position position="1"/>
    </location>
</feature>
<proteinExistence type="predicted"/>
<name>A0ABN8ZPG7_RANTA</name>
<feature type="region of interest" description="Disordered" evidence="1">
    <location>
        <begin position="1"/>
        <end position="25"/>
    </location>
</feature>
<organism evidence="2 3">
    <name type="scientific">Rangifer tarandus platyrhynchus</name>
    <name type="common">Svalbard reindeer</name>
    <dbReference type="NCBI Taxonomy" id="3082113"/>
    <lineage>
        <taxon>Eukaryota</taxon>
        <taxon>Metazoa</taxon>
        <taxon>Chordata</taxon>
        <taxon>Craniata</taxon>
        <taxon>Vertebrata</taxon>
        <taxon>Euteleostomi</taxon>
        <taxon>Mammalia</taxon>
        <taxon>Eutheria</taxon>
        <taxon>Laurasiatheria</taxon>
        <taxon>Artiodactyla</taxon>
        <taxon>Ruminantia</taxon>
        <taxon>Pecora</taxon>
        <taxon>Cervidae</taxon>
        <taxon>Odocoileinae</taxon>
        <taxon>Rangifer</taxon>
    </lineage>
</organism>
<evidence type="ECO:0000313" key="2">
    <source>
        <dbReference type="EMBL" id="CAI9175800.1"/>
    </source>
</evidence>
<evidence type="ECO:0000256" key="1">
    <source>
        <dbReference type="SAM" id="MobiDB-lite"/>
    </source>
</evidence>
<evidence type="ECO:0000313" key="3">
    <source>
        <dbReference type="Proteomes" id="UP001176941"/>
    </source>
</evidence>
<keyword evidence="3" id="KW-1185">Reference proteome</keyword>